<proteinExistence type="predicted"/>
<dbReference type="Proteomes" id="UP000070344">
    <property type="component" value="Unassembled WGS sequence"/>
</dbReference>
<evidence type="ECO:0000313" key="2">
    <source>
        <dbReference type="Proteomes" id="UP000070344"/>
    </source>
</evidence>
<dbReference type="Pfam" id="PF02452">
    <property type="entry name" value="PemK_toxin"/>
    <property type="match status" value="1"/>
</dbReference>
<accession>A0A133V4Q3</accession>
<organism evidence="1 2">
    <name type="scientific">candidate division MSBL1 archaeon SCGC-AAA259O05</name>
    <dbReference type="NCBI Taxonomy" id="1698271"/>
    <lineage>
        <taxon>Archaea</taxon>
        <taxon>Methanobacteriati</taxon>
        <taxon>Methanobacteriota</taxon>
        <taxon>candidate division MSBL1</taxon>
    </lineage>
</organism>
<dbReference type="EMBL" id="LHXV01000013">
    <property type="protein sequence ID" value="KXB01423.1"/>
    <property type="molecule type" value="Genomic_DNA"/>
</dbReference>
<gene>
    <name evidence="1" type="ORF">AKJ41_01640</name>
</gene>
<evidence type="ECO:0000313" key="1">
    <source>
        <dbReference type="EMBL" id="KXB01423.1"/>
    </source>
</evidence>
<evidence type="ECO:0008006" key="3">
    <source>
        <dbReference type="Google" id="ProtNLM"/>
    </source>
</evidence>
<dbReference type="InterPro" id="IPR011067">
    <property type="entry name" value="Plasmid_toxin/cell-grow_inhib"/>
</dbReference>
<sequence>MTYNRGDVIWGPEPFKPAVKPRPWVIISNENHPFHGEEYLAVTLTTTKRPEALEIIESHWIEGSAPRKSYAAPWVVITIKHKDIKEKIGKLDLDFLDKIVENLESYICQS</sequence>
<dbReference type="GO" id="GO:0003677">
    <property type="term" value="F:DNA binding"/>
    <property type="evidence" value="ECO:0007669"/>
    <property type="project" value="InterPro"/>
</dbReference>
<comment type="caution">
    <text evidence="1">The sequence shown here is derived from an EMBL/GenBank/DDBJ whole genome shotgun (WGS) entry which is preliminary data.</text>
</comment>
<name>A0A133V4Q3_9EURY</name>
<reference evidence="1 2" key="1">
    <citation type="journal article" date="2016" name="Sci. Rep.">
        <title>Metabolic traits of an uncultured archaeal lineage -MSBL1- from brine pools of the Red Sea.</title>
        <authorList>
            <person name="Mwirichia R."/>
            <person name="Alam I."/>
            <person name="Rashid M."/>
            <person name="Vinu M."/>
            <person name="Ba-Alawi W."/>
            <person name="Anthony Kamau A."/>
            <person name="Kamanda Ngugi D."/>
            <person name="Goker M."/>
            <person name="Klenk H.P."/>
            <person name="Bajic V."/>
            <person name="Stingl U."/>
        </authorList>
    </citation>
    <scope>NUCLEOTIDE SEQUENCE [LARGE SCALE GENOMIC DNA]</scope>
    <source>
        <strain evidence="1">SCGC-AAA259O05</strain>
    </source>
</reference>
<dbReference type="Gene3D" id="2.30.30.110">
    <property type="match status" value="1"/>
</dbReference>
<protein>
    <recommendedName>
        <fullName evidence="3">Growth inhibitor PemK</fullName>
    </recommendedName>
</protein>
<dbReference type="SUPFAM" id="SSF50118">
    <property type="entry name" value="Cell growth inhibitor/plasmid maintenance toxic component"/>
    <property type="match status" value="1"/>
</dbReference>
<dbReference type="InterPro" id="IPR003477">
    <property type="entry name" value="PemK-like"/>
</dbReference>
<dbReference type="AlphaFoldDB" id="A0A133V4Q3"/>
<keyword evidence="2" id="KW-1185">Reference proteome</keyword>